<protein>
    <recommendedName>
        <fullName evidence="3">DUF5067 domain-containing protein</fullName>
    </recommendedName>
</protein>
<dbReference type="EMBL" id="JAVTTO010000001">
    <property type="protein sequence ID" value="MDT7831326.1"/>
    <property type="molecule type" value="Genomic_DNA"/>
</dbReference>
<keyword evidence="2" id="KW-1185">Reference proteome</keyword>
<gene>
    <name evidence="1" type="ORF">RQM59_02985</name>
</gene>
<dbReference type="PROSITE" id="PS51257">
    <property type="entry name" value="PROKAR_LIPOPROTEIN"/>
    <property type="match status" value="1"/>
</dbReference>
<evidence type="ECO:0000313" key="1">
    <source>
        <dbReference type="EMBL" id="MDT7831326.1"/>
    </source>
</evidence>
<proteinExistence type="predicted"/>
<accession>A0ABU3LC74</accession>
<name>A0ABU3LC74_9FLAO</name>
<reference evidence="1 2" key="1">
    <citation type="submission" date="2023-09" db="EMBL/GenBank/DDBJ databases">
        <title>Novel taxa isolated from Blanes Bay.</title>
        <authorList>
            <person name="Rey-Velasco X."/>
            <person name="Lucena T."/>
        </authorList>
    </citation>
    <scope>NUCLEOTIDE SEQUENCE [LARGE SCALE GENOMIC DNA]</scope>
    <source>
        <strain evidence="1 2">S356</strain>
    </source>
</reference>
<sequence length="153" mass="17618">MKVGIYILMTIGLMSCKSLKFEKTPPFQVTGATYNNWVGGQEGVSGMKVIIAYTSSENVTFEKILFYNKEANVETQEKEGKKYLVGFFDTSTRKDRDVIMDIDPKEEMKNKIPEKKPLFELKENEAVIIYVDGETKKYVKVENIKQTKTDFYP</sequence>
<evidence type="ECO:0008006" key="3">
    <source>
        <dbReference type="Google" id="ProtNLM"/>
    </source>
</evidence>
<dbReference type="Proteomes" id="UP001257277">
    <property type="component" value="Unassembled WGS sequence"/>
</dbReference>
<comment type="caution">
    <text evidence="1">The sequence shown here is derived from an EMBL/GenBank/DDBJ whole genome shotgun (WGS) entry which is preliminary data.</text>
</comment>
<evidence type="ECO:0000313" key="2">
    <source>
        <dbReference type="Proteomes" id="UP001257277"/>
    </source>
</evidence>
<dbReference type="RefSeq" id="WP_349240573.1">
    <property type="nucleotide sequence ID" value="NZ_JAVTTO010000001.1"/>
</dbReference>
<organism evidence="1 2">
    <name type="scientific">Asprobacillus argus</name>
    <dbReference type="NCBI Taxonomy" id="3076534"/>
    <lineage>
        <taxon>Bacteria</taxon>
        <taxon>Pseudomonadati</taxon>
        <taxon>Bacteroidota</taxon>
        <taxon>Flavobacteriia</taxon>
        <taxon>Flavobacteriales</taxon>
        <taxon>Flavobacteriaceae</taxon>
        <taxon>Asprobacillus</taxon>
    </lineage>
</organism>